<sequence>MTAETHAQGREPRRPATRTTSLPLPPDWRTGGLRPEWADAEASRQRIRMKVGVQPSSSTVRESFSQDDEVVVEVVHGARGSGLLNQDASPCTARNPGGWRTRNSRSGTEMTGASHCAFCTKL</sequence>
<comment type="caution">
    <text evidence="2">The sequence shown here is derived from an EMBL/GenBank/DDBJ whole genome shotgun (WGS) entry which is preliminary data.</text>
</comment>
<feature type="region of interest" description="Disordered" evidence="1">
    <location>
        <begin position="1"/>
        <end position="35"/>
    </location>
</feature>
<proteinExistence type="predicted"/>
<dbReference type="Proteomes" id="UP001190700">
    <property type="component" value="Unassembled WGS sequence"/>
</dbReference>
<keyword evidence="3" id="KW-1185">Reference proteome</keyword>
<gene>
    <name evidence="2" type="ORF">CYMTET_26313</name>
</gene>
<dbReference type="AlphaFoldDB" id="A0AAE0KY61"/>
<evidence type="ECO:0000313" key="2">
    <source>
        <dbReference type="EMBL" id="KAK3264977.1"/>
    </source>
</evidence>
<feature type="region of interest" description="Disordered" evidence="1">
    <location>
        <begin position="83"/>
        <end position="111"/>
    </location>
</feature>
<evidence type="ECO:0000313" key="3">
    <source>
        <dbReference type="Proteomes" id="UP001190700"/>
    </source>
</evidence>
<protein>
    <submittedName>
        <fullName evidence="2">Uncharacterized protein</fullName>
    </submittedName>
</protein>
<organism evidence="2 3">
    <name type="scientific">Cymbomonas tetramitiformis</name>
    <dbReference type="NCBI Taxonomy" id="36881"/>
    <lineage>
        <taxon>Eukaryota</taxon>
        <taxon>Viridiplantae</taxon>
        <taxon>Chlorophyta</taxon>
        <taxon>Pyramimonadophyceae</taxon>
        <taxon>Pyramimonadales</taxon>
        <taxon>Pyramimonadaceae</taxon>
        <taxon>Cymbomonas</taxon>
    </lineage>
</organism>
<dbReference type="EMBL" id="LGRX02014229">
    <property type="protein sequence ID" value="KAK3264977.1"/>
    <property type="molecule type" value="Genomic_DNA"/>
</dbReference>
<evidence type="ECO:0000256" key="1">
    <source>
        <dbReference type="SAM" id="MobiDB-lite"/>
    </source>
</evidence>
<reference evidence="2 3" key="1">
    <citation type="journal article" date="2015" name="Genome Biol. Evol.">
        <title>Comparative Genomics of a Bacterivorous Green Alga Reveals Evolutionary Causalities and Consequences of Phago-Mixotrophic Mode of Nutrition.</title>
        <authorList>
            <person name="Burns J.A."/>
            <person name="Paasch A."/>
            <person name="Narechania A."/>
            <person name="Kim E."/>
        </authorList>
    </citation>
    <scope>NUCLEOTIDE SEQUENCE [LARGE SCALE GENOMIC DNA]</scope>
    <source>
        <strain evidence="2 3">PLY_AMNH</strain>
    </source>
</reference>
<name>A0AAE0KY61_9CHLO</name>
<accession>A0AAE0KY61</accession>